<dbReference type="Proteomes" id="UP000018895">
    <property type="component" value="Unassembled WGS sequence"/>
</dbReference>
<name>W4QDB3_9BACI</name>
<evidence type="ECO:0000259" key="1">
    <source>
        <dbReference type="Pfam" id="PF13229"/>
    </source>
</evidence>
<dbReference type="Gene3D" id="2.160.20.10">
    <property type="entry name" value="Single-stranded right-handed beta-helix, Pectin lyase-like"/>
    <property type="match status" value="2"/>
</dbReference>
<evidence type="ECO:0000313" key="3">
    <source>
        <dbReference type="Proteomes" id="UP000018895"/>
    </source>
</evidence>
<reference evidence="2" key="1">
    <citation type="journal article" date="2014" name="Genome Announc.">
        <title>Draft Genome Sequences of Three Alkaliphilic Bacillus Strains, Bacillus wakoensis JCM 9140T, Bacillus akibai JCM 9157T, and Bacillus hemicellulosilyticus JCM 9152T.</title>
        <authorList>
            <person name="Yuki M."/>
            <person name="Oshima K."/>
            <person name="Suda W."/>
            <person name="Oshida Y."/>
            <person name="Kitamura K."/>
            <person name="Iida T."/>
            <person name="Hattori M."/>
            <person name="Ohkuma M."/>
        </authorList>
    </citation>
    <scope>NUCLEOTIDE SEQUENCE [LARGE SCALE GENOMIC DNA]</scope>
    <source>
        <strain evidence="2">JCM 9152</strain>
    </source>
</reference>
<gene>
    <name evidence="2" type="ORF">JCM9152_1430</name>
</gene>
<dbReference type="InterPro" id="IPR011050">
    <property type="entry name" value="Pectin_lyase_fold/virulence"/>
</dbReference>
<proteinExistence type="predicted"/>
<evidence type="ECO:0000313" key="2">
    <source>
        <dbReference type="EMBL" id="GAE30035.1"/>
    </source>
</evidence>
<dbReference type="OrthoDB" id="2488735at2"/>
<feature type="domain" description="Right handed beta helix" evidence="1">
    <location>
        <begin position="293"/>
        <end position="411"/>
    </location>
</feature>
<dbReference type="InterPro" id="IPR006626">
    <property type="entry name" value="PbH1"/>
</dbReference>
<dbReference type="RefSeq" id="WP_035342250.1">
    <property type="nucleotide sequence ID" value="NZ_BAUU01000008.1"/>
</dbReference>
<dbReference type="STRING" id="1236971.JCM9152_1430"/>
<dbReference type="EMBL" id="BAUU01000008">
    <property type="protein sequence ID" value="GAE30035.1"/>
    <property type="molecule type" value="Genomic_DNA"/>
</dbReference>
<keyword evidence="3" id="KW-1185">Reference proteome</keyword>
<sequence length="674" mass="75877">MKEETLEEQHEDVYVLELDVWNIYDDGSNPEETTSGINEALKWAQEQGYSTVKVPNGVYTIQAKEPYDPAGRINMVSHMTLLLEDEVIIQKEENGYERYELLYIGPLVENVTIQGGTFVGDRNNHDYSNKDHEHSPGTHESGYGILMEGAKNVTVANVKAEQFTGDGLAVGGKATIIGQFQESDFEFGAFNEQGEKVEDETQIRTKNWLNLDHEVLDTERTIQLARPKGLLNDKFAHLYFYDHEGVFLHRERNHELNWSLTEVPEEANYVHIVFEQEELTTFSVELYVKTISENIRIYDSEFAYNRRQGITVGGVDGIEIYQNILHNMNGIAPQSGIDVEAGFFPNHDVVIRENDFHSNAAYDLILFDGRNAVVEQNYFGSIGAVGLAISPPFSEAVIQRNVFDGSSIHASHYADFYQNRMYNSMALFTGPEILIDGFELENSQLVFNSYTPYGITGKNIKMTHEQEGQGLVINGEPILLQDVTIIGEGELRNVSGNVRDGSIFERLSVLGYNGYYGIDLPRGKYVDCQFEAGTSGDGEIYFNLDGRYQFEHCSITTNGRAIVIDHPQSELMIRNSDLVIKGDGEAIKVHSANKIAVESNRIEAKALTREVSLIEILPTSEVSETDVFLLGNHLISNMKTPGIDISREAFESQSVDISNNQYTNTYIYMRESDE</sequence>
<accession>W4QDB3</accession>
<dbReference type="InterPro" id="IPR012334">
    <property type="entry name" value="Pectin_lyas_fold"/>
</dbReference>
<organism evidence="2 3">
    <name type="scientific">Halalkalibacter hemicellulosilyticusJCM 9152</name>
    <dbReference type="NCBI Taxonomy" id="1236971"/>
    <lineage>
        <taxon>Bacteria</taxon>
        <taxon>Bacillati</taxon>
        <taxon>Bacillota</taxon>
        <taxon>Bacilli</taxon>
        <taxon>Bacillales</taxon>
        <taxon>Bacillaceae</taxon>
        <taxon>Halalkalibacter</taxon>
    </lineage>
</organism>
<dbReference type="SUPFAM" id="SSF51126">
    <property type="entry name" value="Pectin lyase-like"/>
    <property type="match status" value="2"/>
</dbReference>
<dbReference type="Pfam" id="PF13229">
    <property type="entry name" value="Beta_helix"/>
    <property type="match status" value="1"/>
</dbReference>
<dbReference type="AlphaFoldDB" id="W4QDB3"/>
<dbReference type="InterPro" id="IPR039448">
    <property type="entry name" value="Beta_helix"/>
</dbReference>
<dbReference type="SMART" id="SM00710">
    <property type="entry name" value="PbH1"/>
    <property type="match status" value="6"/>
</dbReference>
<comment type="caution">
    <text evidence="2">The sequence shown here is derived from an EMBL/GenBank/DDBJ whole genome shotgun (WGS) entry which is preliminary data.</text>
</comment>
<protein>
    <recommendedName>
        <fullName evidence="1">Right handed beta helix domain-containing protein</fullName>
    </recommendedName>
</protein>